<evidence type="ECO:0000313" key="1">
    <source>
        <dbReference type="EMBL" id="PPQ68488.1"/>
    </source>
</evidence>
<dbReference type="OrthoDB" id="2745898at2759"/>
<evidence type="ECO:0008006" key="3">
    <source>
        <dbReference type="Google" id="ProtNLM"/>
    </source>
</evidence>
<accession>A0A409VQH8</accession>
<evidence type="ECO:0000313" key="2">
    <source>
        <dbReference type="Proteomes" id="UP000284706"/>
    </source>
</evidence>
<dbReference type="AlphaFoldDB" id="A0A409VQH8"/>
<organism evidence="1 2">
    <name type="scientific">Gymnopilus dilepis</name>
    <dbReference type="NCBI Taxonomy" id="231916"/>
    <lineage>
        <taxon>Eukaryota</taxon>
        <taxon>Fungi</taxon>
        <taxon>Dikarya</taxon>
        <taxon>Basidiomycota</taxon>
        <taxon>Agaricomycotina</taxon>
        <taxon>Agaricomycetes</taxon>
        <taxon>Agaricomycetidae</taxon>
        <taxon>Agaricales</taxon>
        <taxon>Agaricineae</taxon>
        <taxon>Hymenogastraceae</taxon>
        <taxon>Gymnopilus</taxon>
    </lineage>
</organism>
<dbReference type="Proteomes" id="UP000284706">
    <property type="component" value="Unassembled WGS sequence"/>
</dbReference>
<proteinExistence type="predicted"/>
<protein>
    <recommendedName>
        <fullName evidence="3">F-box domain-containing protein</fullName>
    </recommendedName>
</protein>
<keyword evidence="2" id="KW-1185">Reference proteome</keyword>
<gene>
    <name evidence="1" type="ORF">CVT26_003427</name>
</gene>
<reference evidence="1 2" key="1">
    <citation type="journal article" date="2018" name="Evol. Lett.">
        <title>Horizontal gene cluster transfer increased hallucinogenic mushroom diversity.</title>
        <authorList>
            <person name="Reynolds H.T."/>
            <person name="Vijayakumar V."/>
            <person name="Gluck-Thaler E."/>
            <person name="Korotkin H.B."/>
            <person name="Matheny P.B."/>
            <person name="Slot J.C."/>
        </authorList>
    </citation>
    <scope>NUCLEOTIDE SEQUENCE [LARGE SCALE GENOMIC DNA]</scope>
    <source>
        <strain evidence="1 2">SRW20</strain>
    </source>
</reference>
<sequence>MAQRSLKLPLEIYDIIIDFLAEEEDSNTTLGAVALTCKGLRPKCQSHIFSELHLVPSFRLRRTADGACDSVADAFTRRLDNLTSVFKSNPSLASHVREVHYMIRRADTKDHDFHSVLQTLSRVKVLTLMATVHGAGSIQATTDWPSLSPTLHAALKDITKSSTFRTLSLDHIVNFPIGLLTASGTLTQLTVDSADFQGSGSVAGGGRVQLASLTLMDYSSRSIRSIMEVPNIDFSQLRTLNSFDKTASLVVAKLLDQSKCLKSLTCTVWDSFAKPFKDILKPHTLNTLTSFSAVILVPPWLGVVNIDPYYSLSDEFDKWAGRNIIEKVKLKIDVSEGVNLPTTCEAWAGLNTLAIRDRFPKMSKVSLKINLLSNGVFAQEFKATLEEQQSEFFKALLDSDDIMFQFSIETFQTYP</sequence>
<dbReference type="InParanoid" id="A0A409VQH8"/>
<dbReference type="EMBL" id="NHYE01005594">
    <property type="protein sequence ID" value="PPQ68488.1"/>
    <property type="molecule type" value="Genomic_DNA"/>
</dbReference>
<comment type="caution">
    <text evidence="1">The sequence shown here is derived from an EMBL/GenBank/DDBJ whole genome shotgun (WGS) entry which is preliminary data.</text>
</comment>
<name>A0A409VQH8_9AGAR</name>